<evidence type="ECO:0000313" key="2">
    <source>
        <dbReference type="EMBL" id="MPN63669.1"/>
    </source>
</evidence>
<sequence>MAARAHRGPSPQHRAHVNHSAGADDGADIEDGPHHNHRALADFHLFTDDGAGLNAGGNVSGVKQGHAGISPVAFHHQIGNIRSILLQNGVKLRPVAEHGVASIGTEDLGRAKVHRIGGIHIDLHGGLFFGICDVVYNLLRVHWF</sequence>
<accession>A0A645JLR7</accession>
<protein>
    <submittedName>
        <fullName evidence="2">Uncharacterized protein</fullName>
    </submittedName>
</protein>
<feature type="compositionally biased region" description="Basic residues" evidence="1">
    <location>
        <begin position="1"/>
        <end position="17"/>
    </location>
</feature>
<proteinExistence type="predicted"/>
<evidence type="ECO:0000256" key="1">
    <source>
        <dbReference type="SAM" id="MobiDB-lite"/>
    </source>
</evidence>
<reference evidence="2" key="1">
    <citation type="submission" date="2019-08" db="EMBL/GenBank/DDBJ databases">
        <authorList>
            <person name="Kucharzyk K."/>
            <person name="Murdoch R.W."/>
            <person name="Higgins S."/>
            <person name="Loffler F."/>
        </authorList>
    </citation>
    <scope>NUCLEOTIDE SEQUENCE</scope>
</reference>
<gene>
    <name evidence="2" type="ORF">SDC9_211434</name>
</gene>
<comment type="caution">
    <text evidence="2">The sequence shown here is derived from an EMBL/GenBank/DDBJ whole genome shotgun (WGS) entry which is preliminary data.</text>
</comment>
<dbReference type="EMBL" id="VSSQ01143424">
    <property type="protein sequence ID" value="MPN63669.1"/>
    <property type="molecule type" value="Genomic_DNA"/>
</dbReference>
<name>A0A645JLR7_9ZZZZ</name>
<dbReference type="AlphaFoldDB" id="A0A645JLR7"/>
<organism evidence="2">
    <name type="scientific">bioreactor metagenome</name>
    <dbReference type="NCBI Taxonomy" id="1076179"/>
    <lineage>
        <taxon>unclassified sequences</taxon>
        <taxon>metagenomes</taxon>
        <taxon>ecological metagenomes</taxon>
    </lineage>
</organism>
<feature type="region of interest" description="Disordered" evidence="1">
    <location>
        <begin position="1"/>
        <end position="34"/>
    </location>
</feature>